<keyword evidence="4" id="KW-0238">DNA-binding</keyword>
<evidence type="ECO:0000256" key="7">
    <source>
        <dbReference type="SAM" id="MobiDB-lite"/>
    </source>
</evidence>
<evidence type="ECO:0000256" key="5">
    <source>
        <dbReference type="ARBA" id="ARBA00023163"/>
    </source>
</evidence>
<dbReference type="GO" id="GO:0003677">
    <property type="term" value="F:DNA binding"/>
    <property type="evidence" value="ECO:0007669"/>
    <property type="project" value="UniProtKB-KW"/>
</dbReference>
<dbReference type="Pfam" id="PF04542">
    <property type="entry name" value="Sigma70_r2"/>
    <property type="match status" value="1"/>
</dbReference>
<keyword evidence="3" id="KW-0731">Sigma factor</keyword>
<evidence type="ECO:0008006" key="12">
    <source>
        <dbReference type="Google" id="ProtNLM"/>
    </source>
</evidence>
<feature type="chain" id="PRO_5030592358" description="RNA polymerase sigma-70 domain-containing protein" evidence="8">
    <location>
        <begin position="21"/>
        <end position="536"/>
    </location>
</feature>
<feature type="signal peptide" evidence="8">
    <location>
        <begin position="1"/>
        <end position="20"/>
    </location>
</feature>
<feature type="domain" description="RNA polymerase sigma-70 region 2" evidence="9">
    <location>
        <begin position="189"/>
        <end position="258"/>
    </location>
</feature>
<sequence>MGRRFRIAAIAALIVASCKALYFEKPSARGVQAHTALSMATAGRPRGRSRNGPRADILSSGVQSLGEDAAVPAPNVRSGILQVMEPSDSVSWLLSHISKDRNGKPQKLLTHEQEISLAEQMRNLVDLEAVRSALAETKAALGAKEQDGDAPEIDPQTMVSMDEWADALDMNVAELRRTIANAKQARADMIKSNLALVVSIAKGFRNRGLPLQDLIQEGAVGLAVAAARYDPTRGFRFSTYATYWIRQKITRAVVDSGRVIRLPAHVHELKMRAGREWRNLEEQLGRPPSMEELARELGITSARLATVVVTDHTVFSMDKHLPDAKGTPGMGRSTVGDLLQCESLSPEDTVQRFTLKEVIDTMISRLPQREASVLRMRFGLDDGQPKSVSEVGARHSCTKERVRLIENRALLKLRSRSTRNEMREYNALRELMDEVLMDMEGDDGTVVSESRVPGAHGKGPVPGQADGKTNKTVSYADVFKARRQRASALGADGEKGDHAADAAGAGAAGGAKSGSRTTLRSASRRGRGATSLRRPQ</sequence>
<keyword evidence="8" id="KW-0732">Signal</keyword>
<dbReference type="InterPro" id="IPR000943">
    <property type="entry name" value="RNA_pol_sigma70"/>
</dbReference>
<dbReference type="CDD" id="cd06171">
    <property type="entry name" value="Sigma70_r4"/>
    <property type="match status" value="1"/>
</dbReference>
<dbReference type="SUPFAM" id="SSF88946">
    <property type="entry name" value="Sigma2 domain of RNA polymerase sigma factors"/>
    <property type="match status" value="1"/>
</dbReference>
<proteinExistence type="inferred from homology"/>
<dbReference type="Gene3D" id="1.10.10.10">
    <property type="entry name" value="Winged helix-like DNA-binding domain superfamily/Winged helix DNA-binding domain"/>
    <property type="match status" value="2"/>
</dbReference>
<dbReference type="PRINTS" id="PR00046">
    <property type="entry name" value="SIGMA70FCT"/>
</dbReference>
<dbReference type="Pfam" id="PF04545">
    <property type="entry name" value="Sigma70_r4"/>
    <property type="match status" value="1"/>
</dbReference>
<feature type="coiled-coil region" evidence="6">
    <location>
        <begin position="165"/>
        <end position="192"/>
    </location>
</feature>
<evidence type="ECO:0000256" key="8">
    <source>
        <dbReference type="SAM" id="SignalP"/>
    </source>
</evidence>
<feature type="region of interest" description="Disordered" evidence="7">
    <location>
        <begin position="444"/>
        <end position="470"/>
    </location>
</feature>
<protein>
    <recommendedName>
        <fullName evidence="12">RNA polymerase sigma-70 domain-containing protein</fullName>
    </recommendedName>
</protein>
<dbReference type="PANTHER" id="PTHR30603">
    <property type="entry name" value="RNA POLYMERASE SIGMA FACTOR RPO"/>
    <property type="match status" value="1"/>
</dbReference>
<dbReference type="NCBIfam" id="TIGR02937">
    <property type="entry name" value="sigma70-ECF"/>
    <property type="match status" value="1"/>
</dbReference>
<evidence type="ECO:0000259" key="9">
    <source>
        <dbReference type="Pfam" id="PF04542"/>
    </source>
</evidence>
<reference evidence="11" key="1">
    <citation type="submission" date="2021-01" db="EMBL/GenBank/DDBJ databases">
        <authorList>
            <person name="Corre E."/>
            <person name="Pelletier E."/>
            <person name="Niang G."/>
            <person name="Scheremetjew M."/>
            <person name="Finn R."/>
            <person name="Kale V."/>
            <person name="Holt S."/>
            <person name="Cochrane G."/>
            <person name="Meng A."/>
            <person name="Brown T."/>
            <person name="Cohen L."/>
        </authorList>
    </citation>
    <scope>NUCLEOTIDE SEQUENCE</scope>
    <source>
        <strain evidence="11">CCMP2877</strain>
    </source>
</reference>
<feature type="domain" description="RNA polymerase sigma-70 region 4" evidence="10">
    <location>
        <begin position="363"/>
        <end position="414"/>
    </location>
</feature>
<dbReference type="InterPro" id="IPR013324">
    <property type="entry name" value="RNA_pol_sigma_r3/r4-like"/>
</dbReference>
<dbReference type="InterPro" id="IPR050239">
    <property type="entry name" value="Sigma-70_RNA_pol_init_factors"/>
</dbReference>
<gene>
    <name evidence="11" type="ORF">PPAR1163_LOCUS3266</name>
</gene>
<dbReference type="SUPFAM" id="SSF88659">
    <property type="entry name" value="Sigma3 and sigma4 domains of RNA polymerase sigma factors"/>
    <property type="match status" value="2"/>
</dbReference>
<dbReference type="EMBL" id="HBGJ01005342">
    <property type="protein sequence ID" value="CAD9244918.1"/>
    <property type="molecule type" value="Transcribed_RNA"/>
</dbReference>
<evidence type="ECO:0000259" key="10">
    <source>
        <dbReference type="Pfam" id="PF04545"/>
    </source>
</evidence>
<evidence type="ECO:0000256" key="2">
    <source>
        <dbReference type="ARBA" id="ARBA00023015"/>
    </source>
</evidence>
<dbReference type="GO" id="GO:0016987">
    <property type="term" value="F:sigma factor activity"/>
    <property type="evidence" value="ECO:0007669"/>
    <property type="project" value="UniProtKB-KW"/>
</dbReference>
<evidence type="ECO:0000256" key="4">
    <source>
        <dbReference type="ARBA" id="ARBA00023125"/>
    </source>
</evidence>
<accession>A0A7S1TS75</accession>
<evidence type="ECO:0000256" key="3">
    <source>
        <dbReference type="ARBA" id="ARBA00023082"/>
    </source>
</evidence>
<organism evidence="11">
    <name type="scientific">Phaeomonas parva</name>
    <dbReference type="NCBI Taxonomy" id="124430"/>
    <lineage>
        <taxon>Eukaryota</taxon>
        <taxon>Sar</taxon>
        <taxon>Stramenopiles</taxon>
        <taxon>Ochrophyta</taxon>
        <taxon>Pinguiophyceae</taxon>
        <taxon>Pinguiochrysidales</taxon>
        <taxon>Pinguiochrysidaceae</taxon>
        <taxon>Phaeomonas</taxon>
    </lineage>
</organism>
<dbReference type="InterPro" id="IPR014284">
    <property type="entry name" value="RNA_pol_sigma-70_dom"/>
</dbReference>
<dbReference type="InterPro" id="IPR007630">
    <property type="entry name" value="RNA_pol_sigma70_r4"/>
</dbReference>
<evidence type="ECO:0000256" key="6">
    <source>
        <dbReference type="SAM" id="Coils"/>
    </source>
</evidence>
<keyword evidence="6" id="KW-0175">Coiled coil</keyword>
<name>A0A7S1TS75_9STRA</name>
<evidence type="ECO:0000256" key="1">
    <source>
        <dbReference type="ARBA" id="ARBA00007788"/>
    </source>
</evidence>
<dbReference type="PROSITE" id="PS51257">
    <property type="entry name" value="PROKAR_LIPOPROTEIN"/>
    <property type="match status" value="1"/>
</dbReference>
<dbReference type="GO" id="GO:0006352">
    <property type="term" value="P:DNA-templated transcription initiation"/>
    <property type="evidence" value="ECO:0007669"/>
    <property type="project" value="InterPro"/>
</dbReference>
<dbReference type="InterPro" id="IPR036388">
    <property type="entry name" value="WH-like_DNA-bd_sf"/>
</dbReference>
<keyword evidence="5" id="KW-0804">Transcription</keyword>
<dbReference type="InterPro" id="IPR013325">
    <property type="entry name" value="RNA_pol_sigma_r2"/>
</dbReference>
<dbReference type="PANTHER" id="PTHR30603:SF47">
    <property type="entry name" value="RNA POLYMERASE SIGMA FACTOR SIGD, CHLOROPLASTIC"/>
    <property type="match status" value="1"/>
</dbReference>
<evidence type="ECO:0000313" key="11">
    <source>
        <dbReference type="EMBL" id="CAD9244918.1"/>
    </source>
</evidence>
<feature type="region of interest" description="Disordered" evidence="7">
    <location>
        <begin position="486"/>
        <end position="536"/>
    </location>
</feature>
<dbReference type="AlphaFoldDB" id="A0A7S1TS75"/>
<comment type="similarity">
    <text evidence="1">Belongs to the sigma-70 factor family.</text>
</comment>
<keyword evidence="2" id="KW-0805">Transcription regulation</keyword>
<dbReference type="Gene3D" id="1.20.120.1810">
    <property type="match status" value="1"/>
</dbReference>
<dbReference type="InterPro" id="IPR007627">
    <property type="entry name" value="RNA_pol_sigma70_r2"/>
</dbReference>